<evidence type="ECO:0000259" key="4">
    <source>
        <dbReference type="Pfam" id="PF24517"/>
    </source>
</evidence>
<gene>
    <name evidence="5" type="ORF">ACFOWE_00060</name>
</gene>
<evidence type="ECO:0000256" key="2">
    <source>
        <dbReference type="ARBA" id="ARBA00022525"/>
    </source>
</evidence>
<comment type="caution">
    <text evidence="5">The sequence shown here is derived from an EMBL/GenBank/DDBJ whole genome shotgun (WGS) entry which is preliminary data.</text>
</comment>
<accession>A0ABV8HYJ9</accession>
<feature type="non-terminal residue" evidence="5">
    <location>
        <position position="570"/>
    </location>
</feature>
<dbReference type="EMBL" id="JBHSBM010000001">
    <property type="protein sequence ID" value="MFC4056675.1"/>
    <property type="molecule type" value="Genomic_DNA"/>
</dbReference>
<proteinExistence type="predicted"/>
<dbReference type="Pfam" id="PF24517">
    <property type="entry name" value="CBM96"/>
    <property type="match status" value="1"/>
</dbReference>
<evidence type="ECO:0000256" key="1">
    <source>
        <dbReference type="ARBA" id="ARBA00004613"/>
    </source>
</evidence>
<feature type="domain" description="Carbohydrate-binding module family 96" evidence="4">
    <location>
        <begin position="240"/>
        <end position="353"/>
    </location>
</feature>
<protein>
    <submittedName>
        <fullName evidence="5">DNRLRE domain-containing protein</fullName>
    </submittedName>
</protein>
<sequence>MRVHRDGAWRWIDPTLVESDGVLRPKITATPVEFTSGGAGKPLATLTTQDGKPVAFTWPTALARPTVTGGKAVYADAAGPGSSLVVTALPTGFRWEIVLKSRPSKKTAFTLPVQAQGLAVRPGRNGAATIVDGAGREVARSTAVAMRSASAPGRRRVSAKKTAQTRTVEPDTAFRTSPKMTAQALTVEPDAAFLADSQTVYPVTIGATVATAASSDVDISNEGNQADPDSAVLTTGSIFGTLNRSYLKFDGTALAGQDVVDATLTLTNTDGPGCGETASGIQVRRVTSGWDAATLTWDTAPSSTAEGAKVITQSYGPDCGIGPLQWPITDIARAWAEGYPNYGLVLQAPDESGADDDYRMLASSEYGWPELTPKITVTAQPAPGPTVVSPAGPDGVEVFTAPAAWKLDTLPIPTTSAHALNSAYDRAQGNAAVLAPPYFDPVSGQVVAPATPAGQGTAGQVLTGTAIDNGDADETIPGYFEDEDSAVVPAVPPAQTGYWSTPRVVEAANSYQTLNTIIDEVLDLDDAIPAGTELFATHIWPERNLVVVQSTDASAQLRKALADRYGTYNV</sequence>
<dbReference type="Proteomes" id="UP001595850">
    <property type="component" value="Unassembled WGS sequence"/>
</dbReference>
<dbReference type="NCBIfam" id="NF033679">
    <property type="entry name" value="DNRLRE_dom"/>
    <property type="match status" value="1"/>
</dbReference>
<evidence type="ECO:0000313" key="6">
    <source>
        <dbReference type="Proteomes" id="UP001595850"/>
    </source>
</evidence>
<organism evidence="5 6">
    <name type="scientific">Planomonospora corallina</name>
    <dbReference type="NCBI Taxonomy" id="1806052"/>
    <lineage>
        <taxon>Bacteria</taxon>
        <taxon>Bacillati</taxon>
        <taxon>Actinomycetota</taxon>
        <taxon>Actinomycetes</taxon>
        <taxon>Streptosporangiales</taxon>
        <taxon>Streptosporangiaceae</taxon>
        <taxon>Planomonospora</taxon>
    </lineage>
</organism>
<keyword evidence="3" id="KW-0732">Signal</keyword>
<evidence type="ECO:0000313" key="5">
    <source>
        <dbReference type="EMBL" id="MFC4056675.1"/>
    </source>
</evidence>
<comment type="subcellular location">
    <subcellularLocation>
        <location evidence="1">Secreted</location>
    </subcellularLocation>
</comment>
<dbReference type="InterPro" id="IPR055372">
    <property type="entry name" value="CBM96"/>
</dbReference>
<evidence type="ECO:0000256" key="3">
    <source>
        <dbReference type="ARBA" id="ARBA00022729"/>
    </source>
</evidence>
<reference evidence="6" key="1">
    <citation type="journal article" date="2019" name="Int. J. Syst. Evol. Microbiol.">
        <title>The Global Catalogue of Microorganisms (GCM) 10K type strain sequencing project: providing services to taxonomists for standard genome sequencing and annotation.</title>
        <authorList>
            <consortium name="The Broad Institute Genomics Platform"/>
            <consortium name="The Broad Institute Genome Sequencing Center for Infectious Disease"/>
            <person name="Wu L."/>
            <person name="Ma J."/>
        </authorList>
    </citation>
    <scope>NUCLEOTIDE SEQUENCE [LARGE SCALE GENOMIC DNA]</scope>
    <source>
        <strain evidence="6">TBRC 4489</strain>
    </source>
</reference>
<name>A0ABV8HYJ9_9ACTN</name>
<keyword evidence="6" id="KW-1185">Reference proteome</keyword>
<keyword evidence="2" id="KW-0964">Secreted</keyword>